<evidence type="ECO:0000313" key="2">
    <source>
        <dbReference type="EMBL" id="RIB03088.1"/>
    </source>
</evidence>
<feature type="region of interest" description="Disordered" evidence="1">
    <location>
        <begin position="191"/>
        <end position="221"/>
    </location>
</feature>
<dbReference type="Proteomes" id="UP000266673">
    <property type="component" value="Unassembled WGS sequence"/>
</dbReference>
<evidence type="ECO:0000256" key="1">
    <source>
        <dbReference type="SAM" id="MobiDB-lite"/>
    </source>
</evidence>
<protein>
    <submittedName>
        <fullName evidence="2">Uncharacterized protein</fullName>
    </submittedName>
</protein>
<feature type="compositionally biased region" description="Polar residues" evidence="1">
    <location>
        <begin position="206"/>
        <end position="221"/>
    </location>
</feature>
<name>A0A397U1Q4_9GLOM</name>
<accession>A0A397U1Q4</accession>
<dbReference type="STRING" id="44941.A0A397U1Q4"/>
<proteinExistence type="predicted"/>
<dbReference type="OrthoDB" id="2391504at2759"/>
<sequence>MASMFCAISFIKNASNANKYTAGTAVYRARDDEFVKYKFKAFRSEFTPLVEEIWQNTIALIIGRFAFEKDELNVTINQYVPLNISTLGDNPTVYDLPVSPAFGVFTAPIQDPAITENGQADATTRRPIFSVAEEIVPLTKSSFVLCETIKWNYPTSSHNPQTSSVTNPQSNNNKCQRLEDLERIAEKFNSHSPSTHHLYKNPPQPSQREPNLNSTPPNITSEKIRINQLRSSLNNIRGQKDPSNSVVPETLNTEPVIDKGKKPSTFDNNININSNFASSSNTTYPSFDIPTTSPNISDTSDCSQ</sequence>
<dbReference type="EMBL" id="QKWP01002508">
    <property type="protein sequence ID" value="RIB03088.1"/>
    <property type="molecule type" value="Genomic_DNA"/>
</dbReference>
<evidence type="ECO:0000313" key="3">
    <source>
        <dbReference type="Proteomes" id="UP000266673"/>
    </source>
</evidence>
<dbReference type="AlphaFoldDB" id="A0A397U1Q4"/>
<comment type="caution">
    <text evidence="2">The sequence shown here is derived from an EMBL/GenBank/DDBJ whole genome shotgun (WGS) entry which is preliminary data.</text>
</comment>
<reference evidence="2 3" key="1">
    <citation type="submission" date="2018-06" db="EMBL/GenBank/DDBJ databases">
        <title>Comparative genomics reveals the genomic features of Rhizophagus irregularis, R. cerebriforme, R. diaphanum and Gigaspora rosea, and their symbiotic lifestyle signature.</title>
        <authorList>
            <person name="Morin E."/>
            <person name="San Clemente H."/>
            <person name="Chen E.C.H."/>
            <person name="De La Providencia I."/>
            <person name="Hainaut M."/>
            <person name="Kuo A."/>
            <person name="Kohler A."/>
            <person name="Murat C."/>
            <person name="Tang N."/>
            <person name="Roy S."/>
            <person name="Loubradou J."/>
            <person name="Henrissat B."/>
            <person name="Grigoriev I.V."/>
            <person name="Corradi N."/>
            <person name="Roux C."/>
            <person name="Martin F.M."/>
        </authorList>
    </citation>
    <scope>NUCLEOTIDE SEQUENCE [LARGE SCALE GENOMIC DNA]</scope>
    <source>
        <strain evidence="2 3">DAOM 194757</strain>
    </source>
</reference>
<gene>
    <name evidence="2" type="ORF">C2G38_2226075</name>
</gene>
<organism evidence="2 3">
    <name type="scientific">Gigaspora rosea</name>
    <dbReference type="NCBI Taxonomy" id="44941"/>
    <lineage>
        <taxon>Eukaryota</taxon>
        <taxon>Fungi</taxon>
        <taxon>Fungi incertae sedis</taxon>
        <taxon>Mucoromycota</taxon>
        <taxon>Glomeromycotina</taxon>
        <taxon>Glomeromycetes</taxon>
        <taxon>Diversisporales</taxon>
        <taxon>Gigasporaceae</taxon>
        <taxon>Gigaspora</taxon>
    </lineage>
</organism>
<keyword evidence="3" id="KW-1185">Reference proteome</keyword>